<dbReference type="AlphaFoldDB" id="A0AAE9GVC6"/>
<protein>
    <submittedName>
        <fullName evidence="2">Hemerythrin HHE cation binding domain-containing protein</fullName>
    </submittedName>
    <submittedName>
        <fullName evidence="3">Hemerythrin domain-containing protein</fullName>
    </submittedName>
</protein>
<evidence type="ECO:0000313" key="2">
    <source>
        <dbReference type="EMBL" id="TCP06960.1"/>
    </source>
</evidence>
<sequence length="183" mass="21056">MNTLFKPTHIHSKLDGSWLYLHEQMPPQKWAALPSFGTAATWLGMHHSLRRGQGELDYLSREYQQGRLLWPDYRSRLLHAAELHYGHLHGHHRLEDTHHFPQMRKLEPKLAQGFDVLDADHHHIEQQLYRIQTLLAALKQNEAANPALADKLAQAIEEGGGALYRHLADEEDLVIPILALRAE</sequence>
<reference evidence="3" key="3">
    <citation type="journal article" date="2022" name="Res Sq">
        <title>Evolution of multicellular longitudinally dividing oral cavity symbionts (Neisseriaceae).</title>
        <authorList>
            <person name="Nyongesa S."/>
            <person name="Weber P."/>
            <person name="Bernet E."/>
            <person name="Pullido F."/>
            <person name="Nieckarz M."/>
            <person name="Delaby M."/>
            <person name="Nieves C."/>
            <person name="Viehboeck T."/>
            <person name="Krause N."/>
            <person name="Rivera-Millot A."/>
            <person name="Nakamura A."/>
            <person name="Vischer N."/>
            <person name="VanNieuwenhze M."/>
            <person name="Brun Y."/>
            <person name="Cava F."/>
            <person name="Bulgheresi S."/>
            <person name="Veyrier F."/>
        </authorList>
    </citation>
    <scope>NUCLEOTIDE SEQUENCE</scope>
    <source>
        <strain evidence="3">1258/02</strain>
    </source>
</reference>
<dbReference type="Gene3D" id="1.20.120.520">
    <property type="entry name" value="nmb1532 protein domain like"/>
    <property type="match status" value="1"/>
</dbReference>
<evidence type="ECO:0000313" key="5">
    <source>
        <dbReference type="Proteomes" id="UP000829756"/>
    </source>
</evidence>
<keyword evidence="4" id="KW-1185">Reference proteome</keyword>
<dbReference type="KEGG" id="usu:LVJ78_01235"/>
<reference evidence="2 4" key="1">
    <citation type="submission" date="2019-03" db="EMBL/GenBank/DDBJ databases">
        <title>Genomic Encyclopedia of Type Strains, Phase IV (KMG-IV): sequencing the most valuable type-strain genomes for metagenomic binning, comparative biology and taxonomic classification.</title>
        <authorList>
            <person name="Goeker M."/>
        </authorList>
    </citation>
    <scope>NUCLEOTIDE SEQUENCE [LARGE SCALE GENOMIC DNA]</scope>
    <source>
        <strain evidence="2 4">DSM 17474</strain>
    </source>
</reference>
<proteinExistence type="predicted"/>
<dbReference type="Pfam" id="PF01814">
    <property type="entry name" value="Hemerythrin"/>
    <property type="match status" value="1"/>
</dbReference>
<evidence type="ECO:0000313" key="4">
    <source>
        <dbReference type="Proteomes" id="UP000294721"/>
    </source>
</evidence>
<dbReference type="EMBL" id="SLXE01000009">
    <property type="protein sequence ID" value="TCP06960.1"/>
    <property type="molecule type" value="Genomic_DNA"/>
</dbReference>
<evidence type="ECO:0000313" key="3">
    <source>
        <dbReference type="EMBL" id="UOO79684.1"/>
    </source>
</evidence>
<organism evidence="3 5">
    <name type="scientific">Uruburuella suis</name>
    <dbReference type="NCBI Taxonomy" id="252130"/>
    <lineage>
        <taxon>Bacteria</taxon>
        <taxon>Pseudomonadati</taxon>
        <taxon>Pseudomonadota</taxon>
        <taxon>Betaproteobacteria</taxon>
        <taxon>Neisseriales</taxon>
        <taxon>Neisseriaceae</taxon>
        <taxon>Uruburuella</taxon>
    </lineage>
</organism>
<dbReference type="EMBL" id="CP091507">
    <property type="protein sequence ID" value="UOO79684.1"/>
    <property type="molecule type" value="Genomic_DNA"/>
</dbReference>
<reference evidence="3" key="2">
    <citation type="submission" date="2021-12" db="EMBL/GenBank/DDBJ databases">
        <authorList>
            <person name="Veyrier F.J."/>
        </authorList>
    </citation>
    <scope>NUCLEOTIDE SEQUENCE</scope>
    <source>
        <strain evidence="3">1258/02</strain>
    </source>
</reference>
<gene>
    <name evidence="2" type="ORF">EV680_10953</name>
    <name evidence="3" type="ORF">LVJ78_01235</name>
</gene>
<dbReference type="RefSeq" id="WP_132953592.1">
    <property type="nucleotide sequence ID" value="NZ_CP091507.1"/>
</dbReference>
<feature type="domain" description="Hemerythrin-like" evidence="1">
    <location>
        <begin position="41"/>
        <end position="178"/>
    </location>
</feature>
<accession>A0AAE9GVC6</accession>
<evidence type="ECO:0000259" key="1">
    <source>
        <dbReference type="Pfam" id="PF01814"/>
    </source>
</evidence>
<dbReference type="Proteomes" id="UP000294721">
    <property type="component" value="Unassembled WGS sequence"/>
</dbReference>
<name>A0AAE9GVC6_9NEIS</name>
<dbReference type="Proteomes" id="UP000829756">
    <property type="component" value="Chromosome"/>
</dbReference>
<dbReference type="InterPro" id="IPR012312">
    <property type="entry name" value="Hemerythrin-like"/>
</dbReference>